<evidence type="ECO:0000313" key="1">
    <source>
        <dbReference type="EMBL" id="EDM03783.1"/>
    </source>
</evidence>
<dbReference type="AlphaFoldDB" id="A6HCM8"/>
<name>A6HCM8_RAT</name>
<protein>
    <submittedName>
        <fullName evidence="1">RCG35306, isoform CRA_e</fullName>
    </submittedName>
</protein>
<dbReference type="Proteomes" id="UP000234681">
    <property type="component" value="Chromosome 10"/>
</dbReference>
<accession>A6HCM8</accession>
<evidence type="ECO:0000313" key="2">
    <source>
        <dbReference type="Proteomes" id="UP000234681"/>
    </source>
</evidence>
<sequence length="23" mass="2723">MPSLEPWQHLEGRAPPIPFFLFL</sequence>
<dbReference type="EMBL" id="CH473948">
    <property type="protein sequence ID" value="EDM03783.1"/>
    <property type="molecule type" value="Genomic_DNA"/>
</dbReference>
<organism evidence="1 2">
    <name type="scientific">Rattus norvegicus</name>
    <name type="common">Rat</name>
    <dbReference type="NCBI Taxonomy" id="10116"/>
    <lineage>
        <taxon>Eukaryota</taxon>
        <taxon>Metazoa</taxon>
        <taxon>Chordata</taxon>
        <taxon>Craniata</taxon>
        <taxon>Vertebrata</taxon>
        <taxon>Euteleostomi</taxon>
        <taxon>Mammalia</taxon>
        <taxon>Eutheria</taxon>
        <taxon>Euarchontoglires</taxon>
        <taxon>Glires</taxon>
        <taxon>Rodentia</taxon>
        <taxon>Myomorpha</taxon>
        <taxon>Muroidea</taxon>
        <taxon>Muridae</taxon>
        <taxon>Murinae</taxon>
        <taxon>Rattus</taxon>
    </lineage>
</organism>
<gene>
    <name evidence="1" type="ORF">rCG_35306</name>
</gene>
<proteinExistence type="predicted"/>
<reference evidence="1 2" key="1">
    <citation type="submission" date="2005-07" db="EMBL/GenBank/DDBJ databases">
        <authorList>
            <person name="Mural R.J."/>
            <person name="Li P.W."/>
            <person name="Adams M.D."/>
            <person name="Amanatides P.G."/>
            <person name="Baden-Tillson H."/>
            <person name="Barnstead M."/>
            <person name="Chin S.H."/>
            <person name="Dew I."/>
            <person name="Evans C.A."/>
            <person name="Ferriera S."/>
            <person name="Flanigan M."/>
            <person name="Fosler C."/>
            <person name="Glodek A."/>
            <person name="Gu Z."/>
            <person name="Holt R.A."/>
            <person name="Jennings D."/>
            <person name="Kraft C.L."/>
            <person name="Lu F."/>
            <person name="Nguyen T."/>
            <person name="Nusskern D.R."/>
            <person name="Pfannkoch C.M."/>
            <person name="Sitter C."/>
            <person name="Sutton G.G."/>
            <person name="Venter J.C."/>
            <person name="Wang Z."/>
            <person name="Woodage T."/>
            <person name="Zheng X.H."/>
            <person name="Zhong F."/>
        </authorList>
    </citation>
    <scope>NUCLEOTIDE SEQUENCE [LARGE SCALE GENOMIC DNA]</scope>
    <source>
        <strain>BN</strain>
        <strain evidence="2">Sprague-Dawley</strain>
    </source>
</reference>